<feature type="region of interest" description="Disordered" evidence="1">
    <location>
        <begin position="106"/>
        <end position="136"/>
    </location>
</feature>
<dbReference type="OrthoDB" id="10592088at2759"/>
<proteinExistence type="predicted"/>
<name>A0A0N0VER7_LEPPY</name>
<feature type="compositionally biased region" description="Low complexity" evidence="1">
    <location>
        <begin position="330"/>
        <end position="353"/>
    </location>
</feature>
<feature type="region of interest" description="Disordered" evidence="1">
    <location>
        <begin position="402"/>
        <end position="578"/>
    </location>
</feature>
<gene>
    <name evidence="2" type="ORF">ABB37_05840</name>
</gene>
<feature type="compositionally biased region" description="Polar residues" evidence="1">
    <location>
        <begin position="106"/>
        <end position="118"/>
    </location>
</feature>
<dbReference type="RefSeq" id="XP_015657147.1">
    <property type="nucleotide sequence ID" value="XM_015804013.1"/>
</dbReference>
<dbReference type="VEuPathDB" id="TriTrypDB:LpyrH10_12_0180"/>
<organism evidence="2 3">
    <name type="scientific">Leptomonas pyrrhocoris</name>
    <name type="common">Firebug parasite</name>
    <dbReference type="NCBI Taxonomy" id="157538"/>
    <lineage>
        <taxon>Eukaryota</taxon>
        <taxon>Discoba</taxon>
        <taxon>Euglenozoa</taxon>
        <taxon>Kinetoplastea</taxon>
        <taxon>Metakinetoplastina</taxon>
        <taxon>Trypanosomatida</taxon>
        <taxon>Trypanosomatidae</taxon>
        <taxon>Leishmaniinae</taxon>
        <taxon>Leptomonas</taxon>
    </lineage>
</organism>
<evidence type="ECO:0000313" key="2">
    <source>
        <dbReference type="EMBL" id="KPA78708.1"/>
    </source>
</evidence>
<dbReference type="AlphaFoldDB" id="A0A0N0VER7"/>
<accession>A0A0N0VER7</accession>
<feature type="compositionally biased region" description="Low complexity" evidence="1">
    <location>
        <begin position="119"/>
        <end position="129"/>
    </location>
</feature>
<feature type="region of interest" description="Disordered" evidence="1">
    <location>
        <begin position="226"/>
        <end position="247"/>
    </location>
</feature>
<reference evidence="2 3" key="1">
    <citation type="submission" date="2015-07" db="EMBL/GenBank/DDBJ databases">
        <title>High-quality genome of monoxenous trypanosomatid Leptomonas pyrrhocoris.</title>
        <authorList>
            <person name="Flegontov P."/>
            <person name="Butenko A."/>
            <person name="Firsov S."/>
            <person name="Vlcek C."/>
            <person name="Logacheva M.D."/>
            <person name="Field M."/>
            <person name="Filatov D."/>
            <person name="Flegontova O."/>
            <person name="Gerasimov E."/>
            <person name="Jackson A.P."/>
            <person name="Kelly S."/>
            <person name="Opperdoes F."/>
            <person name="O'Reilly A."/>
            <person name="Votypka J."/>
            <person name="Yurchenko V."/>
            <person name="Lukes J."/>
        </authorList>
    </citation>
    <scope>NUCLEOTIDE SEQUENCE [LARGE SCALE GENOMIC DNA]</scope>
    <source>
        <strain evidence="2">H10</strain>
    </source>
</reference>
<dbReference type="OMA" id="ERERTHF"/>
<sequence length="666" mass="71848">MGCAPSAQRLAGESERKWNGSDRLPALQKKPTVPKMVRADLEKAREYKTDGVMAPTKLPALDVNLAARKTRFDVTSPDLDNAPTKASAQSLPSVGPFTNKMWTTQASLSTSTQRQCGLSDNVSNRSSSPSDDEWNPREFGPLLESFCADATHRGADPYASFRTGLDKDEGDGFYLHFLQVNGGAAVAAQRAISAMELIRHASCDDPRTRFLMGGLNTPAGALADALSRSPTTSPGLGDERQAQQQRKSCYVAARELGPVDADKYMDALYQHSRERERTHFFIDPDGEIRRLYHTEGWHTLCSTKRRQELLHHRSSSSDSSGHHKGHRSRTASADTSSKSSHSPLHPATAAVGQPAAAAANNFAAVGNYSPSEQRGGSASQQRSSRFSNSDILKAITDLSYKVVPSPGKGSDGAQGYQQGKGSPEPQKPAAAPPSGSPRGPKRRDSQLRRDSPRRKATSLEMPLTESTASMSLGSGRASTLPGSRTGTDFFSQAFGGAAGDPTAHLEDPTFAGTTPPSRVLPHFSPILVRPEGDFPGGGSRRCSFNSLRREGDGAGGNSPEMTSPRRRQSSRRVSFSEGTRYFKKDPFYIAPRTEKESEYREFTPPEQHLRTPPAPPPLETVAVVASTSPTAAVASPRPDTSASYAQLTLLKEKMTQSRERNVASPV</sequence>
<feature type="region of interest" description="Disordered" evidence="1">
    <location>
        <begin position="308"/>
        <end position="353"/>
    </location>
</feature>
<keyword evidence="3" id="KW-1185">Reference proteome</keyword>
<comment type="caution">
    <text evidence="2">The sequence shown here is derived from an EMBL/GenBank/DDBJ whole genome shotgun (WGS) entry which is preliminary data.</text>
</comment>
<dbReference type="GeneID" id="26906130"/>
<feature type="compositionally biased region" description="Polar residues" evidence="1">
    <location>
        <begin position="464"/>
        <end position="490"/>
    </location>
</feature>
<feature type="compositionally biased region" description="Basic and acidic residues" evidence="1">
    <location>
        <begin position="593"/>
        <end position="609"/>
    </location>
</feature>
<evidence type="ECO:0000256" key="1">
    <source>
        <dbReference type="SAM" id="MobiDB-lite"/>
    </source>
</evidence>
<feature type="region of interest" description="Disordered" evidence="1">
    <location>
        <begin position="367"/>
        <end position="386"/>
    </location>
</feature>
<feature type="region of interest" description="Disordered" evidence="1">
    <location>
        <begin position="593"/>
        <end position="619"/>
    </location>
</feature>
<protein>
    <submittedName>
        <fullName evidence="2">Uncharacterized protein</fullName>
    </submittedName>
</protein>
<evidence type="ECO:0000313" key="3">
    <source>
        <dbReference type="Proteomes" id="UP000037923"/>
    </source>
</evidence>
<feature type="region of interest" description="Disordered" evidence="1">
    <location>
        <begin position="1"/>
        <end position="36"/>
    </location>
</feature>
<dbReference type="EMBL" id="LGTL01000012">
    <property type="protein sequence ID" value="KPA78708.1"/>
    <property type="molecule type" value="Genomic_DNA"/>
</dbReference>
<dbReference type="Proteomes" id="UP000037923">
    <property type="component" value="Unassembled WGS sequence"/>
</dbReference>